<name>A0A917LCX9_9BACL</name>
<keyword evidence="1" id="KW-0472">Membrane</keyword>
<accession>A0A917LCX9</accession>
<protein>
    <submittedName>
        <fullName evidence="2">Uncharacterized protein</fullName>
    </submittedName>
</protein>
<comment type="caution">
    <text evidence="2">The sequence shown here is derived from an EMBL/GenBank/DDBJ whole genome shotgun (WGS) entry which is preliminary data.</text>
</comment>
<organism evidence="2 3">
    <name type="scientific">Paenibacillus albidus</name>
    <dbReference type="NCBI Taxonomy" id="2041023"/>
    <lineage>
        <taxon>Bacteria</taxon>
        <taxon>Bacillati</taxon>
        <taxon>Bacillota</taxon>
        <taxon>Bacilli</taxon>
        <taxon>Bacillales</taxon>
        <taxon>Paenibacillaceae</taxon>
        <taxon>Paenibacillus</taxon>
    </lineage>
</organism>
<reference evidence="2" key="1">
    <citation type="journal article" date="2014" name="Int. J. Syst. Evol. Microbiol.">
        <title>Complete genome sequence of Corynebacterium casei LMG S-19264T (=DSM 44701T), isolated from a smear-ripened cheese.</title>
        <authorList>
            <consortium name="US DOE Joint Genome Institute (JGI-PGF)"/>
            <person name="Walter F."/>
            <person name="Albersmeier A."/>
            <person name="Kalinowski J."/>
            <person name="Ruckert C."/>
        </authorList>
    </citation>
    <scope>NUCLEOTIDE SEQUENCE</scope>
    <source>
        <strain evidence="2">CGMCC 1.16134</strain>
    </source>
</reference>
<keyword evidence="1" id="KW-1133">Transmembrane helix</keyword>
<feature type="transmembrane region" description="Helical" evidence="1">
    <location>
        <begin position="49"/>
        <end position="66"/>
    </location>
</feature>
<sequence>MRTWTGMILLFFAIDCKVITLRGTTSKTRIYNAKGIYNSKTADFHHDKGVIGFIAIFGSMVVMILMW</sequence>
<proteinExistence type="predicted"/>
<gene>
    <name evidence="2" type="ORF">GCM10010912_68370</name>
</gene>
<keyword evidence="1" id="KW-0812">Transmembrane</keyword>
<dbReference type="Proteomes" id="UP000637643">
    <property type="component" value="Unassembled WGS sequence"/>
</dbReference>
<reference evidence="2" key="2">
    <citation type="submission" date="2020-09" db="EMBL/GenBank/DDBJ databases">
        <authorList>
            <person name="Sun Q."/>
            <person name="Zhou Y."/>
        </authorList>
    </citation>
    <scope>NUCLEOTIDE SEQUENCE</scope>
    <source>
        <strain evidence="2">CGMCC 1.16134</strain>
    </source>
</reference>
<keyword evidence="3" id="KW-1185">Reference proteome</keyword>
<evidence type="ECO:0000313" key="2">
    <source>
        <dbReference type="EMBL" id="GGG14260.1"/>
    </source>
</evidence>
<dbReference type="EMBL" id="BMKR01000069">
    <property type="protein sequence ID" value="GGG14260.1"/>
    <property type="molecule type" value="Genomic_DNA"/>
</dbReference>
<evidence type="ECO:0000313" key="3">
    <source>
        <dbReference type="Proteomes" id="UP000637643"/>
    </source>
</evidence>
<evidence type="ECO:0000256" key="1">
    <source>
        <dbReference type="SAM" id="Phobius"/>
    </source>
</evidence>
<dbReference type="AlphaFoldDB" id="A0A917LCX9"/>